<dbReference type="InterPro" id="IPR011102">
    <property type="entry name" value="Sig_transdc_His_kinase_HWE"/>
</dbReference>
<name>A0A182D558_BLAVI</name>
<dbReference type="PANTHER" id="PTHR41523">
    <property type="entry name" value="TWO-COMPONENT SYSTEM SENSOR PROTEIN"/>
    <property type="match status" value="1"/>
</dbReference>
<keyword evidence="4" id="KW-0808">Transferase</keyword>
<feature type="transmembrane region" description="Helical" evidence="8">
    <location>
        <begin position="25"/>
        <end position="49"/>
    </location>
</feature>
<keyword evidence="8" id="KW-0812">Transmembrane</keyword>
<dbReference type="SMART" id="SM00911">
    <property type="entry name" value="HWE_HK"/>
    <property type="match status" value="1"/>
</dbReference>
<proteinExistence type="predicted"/>
<gene>
    <name evidence="10" type="ORF">BV133_3053</name>
</gene>
<evidence type="ECO:0000256" key="7">
    <source>
        <dbReference type="ARBA" id="ARBA00022840"/>
    </source>
</evidence>
<evidence type="ECO:0000256" key="6">
    <source>
        <dbReference type="ARBA" id="ARBA00022777"/>
    </source>
</evidence>
<protein>
    <recommendedName>
        <fullName evidence="2">histidine kinase</fullName>
        <ecNumber evidence="2">2.7.13.3</ecNumber>
    </recommendedName>
</protein>
<feature type="transmembrane region" description="Helical" evidence="8">
    <location>
        <begin position="295"/>
        <end position="318"/>
    </location>
</feature>
<accession>A0A182D558</accession>
<comment type="catalytic activity">
    <reaction evidence="1">
        <text>ATP + protein L-histidine = ADP + protein N-phospho-L-histidine.</text>
        <dbReference type="EC" id="2.7.13.3"/>
    </reaction>
</comment>
<organism evidence="10">
    <name type="scientific">Blastochloris viridis</name>
    <name type="common">Rhodopseudomonas viridis</name>
    <dbReference type="NCBI Taxonomy" id="1079"/>
    <lineage>
        <taxon>Bacteria</taxon>
        <taxon>Pseudomonadati</taxon>
        <taxon>Pseudomonadota</taxon>
        <taxon>Alphaproteobacteria</taxon>
        <taxon>Hyphomicrobiales</taxon>
        <taxon>Blastochloridaceae</taxon>
        <taxon>Blastochloris</taxon>
    </lineage>
</organism>
<keyword evidence="5" id="KW-0547">Nucleotide-binding</keyword>
<keyword evidence="3" id="KW-0597">Phosphoprotein</keyword>
<dbReference type="EMBL" id="AP014854">
    <property type="protein sequence ID" value="BAS00647.1"/>
    <property type="molecule type" value="Genomic_DNA"/>
</dbReference>
<keyword evidence="6 10" id="KW-0418">Kinase</keyword>
<sequence length="585" mass="63915">MIAKHDAEPASAAQGPARRRRDVPLAWLLALLVLASMAPLATLCTYTVLRWDDAERIEEIKRVGDVARTLAQAVDRELRGYRDAAEMLAGSRLLSTPDLATFEDQARTIAGRAGGDFVLFDAALRKLFDTRERPDTPSSPFADSEAIARVFNTGKAEIDNLGPVADDRQLSFGVHVPVAGPDLAVRYVLTLVPPAAAILNVVQQTYRPAGWFATVVDGNGRVVARASRHDEFFGRSVSDNLIGLLTVRHHGLETVDMEGRPSVTAFSRSSLCGWHAIVWVPKALIEVPSRARRDAVLAMLGLTTLVSITAAVAAARLINRSTRRTMKAARALAVGTPVAPESSLIREDNVVRAALADAARTIAAREESLRENARRMKFVMRELSHRSKNLLTVVQSMARQTGRYTQDPADFRARFDDRISSLARSHDLLVKHDWRGATLADLIDRQLTPFVETSTDRISAEGPNLILRPDATQTIGMALHELATNASKHGALSTPGGRIRIRWDVDGEGTGRRLRLIWQESGGPPVHPPTHRGFGHVVVERMVSMALQGRAQIDWLSEGVRWVLEAPLFAITDQPAADQPGGARG</sequence>
<evidence type="ECO:0000256" key="5">
    <source>
        <dbReference type="ARBA" id="ARBA00022741"/>
    </source>
</evidence>
<dbReference type="KEGG" id="bvr:BVIR_1696"/>
<keyword evidence="8" id="KW-0472">Membrane</keyword>
<evidence type="ECO:0000313" key="10">
    <source>
        <dbReference type="EMBL" id="BAS00647.1"/>
    </source>
</evidence>
<dbReference type="AlphaFoldDB" id="A0A182D558"/>
<evidence type="ECO:0000256" key="8">
    <source>
        <dbReference type="SAM" id="Phobius"/>
    </source>
</evidence>
<dbReference type="GO" id="GO:0004673">
    <property type="term" value="F:protein histidine kinase activity"/>
    <property type="evidence" value="ECO:0007669"/>
    <property type="project" value="UniProtKB-EC"/>
</dbReference>
<dbReference type="OrthoDB" id="341208at2"/>
<keyword evidence="8" id="KW-1133">Transmembrane helix</keyword>
<dbReference type="InterPro" id="IPR036890">
    <property type="entry name" value="HATPase_C_sf"/>
</dbReference>
<dbReference type="PANTHER" id="PTHR41523:SF7">
    <property type="entry name" value="HISTIDINE KINASE"/>
    <property type="match status" value="1"/>
</dbReference>
<dbReference type="Gene3D" id="3.30.565.10">
    <property type="entry name" value="Histidine kinase-like ATPase, C-terminal domain"/>
    <property type="match status" value="1"/>
</dbReference>
<evidence type="ECO:0000259" key="9">
    <source>
        <dbReference type="SMART" id="SM00911"/>
    </source>
</evidence>
<dbReference type="EC" id="2.7.13.3" evidence="2"/>
<dbReference type="RefSeq" id="WP_055037252.1">
    <property type="nucleotide sequence ID" value="NZ_AP014854.2"/>
</dbReference>
<dbReference type="GO" id="GO:0005524">
    <property type="term" value="F:ATP binding"/>
    <property type="evidence" value="ECO:0007669"/>
    <property type="project" value="UniProtKB-KW"/>
</dbReference>
<reference evidence="10" key="1">
    <citation type="journal article" date="2015" name="Genome Announc.">
        <title>Complete Genome Sequence of the Bacteriochlorophyll b-Producing Photosynthetic Bacterium Blastochloris viridis.</title>
        <authorList>
            <person name="Tsukatani Y."/>
            <person name="Hirose Y."/>
            <person name="Harada J."/>
            <person name="Misawa N."/>
            <person name="Mori K."/>
            <person name="Inoue K."/>
            <person name="Tamiaki H."/>
        </authorList>
    </citation>
    <scope>NUCLEOTIDE SEQUENCE [LARGE SCALE GENOMIC DNA]</scope>
    <source>
        <strain evidence="10">DSM 133</strain>
    </source>
</reference>
<evidence type="ECO:0000256" key="3">
    <source>
        <dbReference type="ARBA" id="ARBA00022553"/>
    </source>
</evidence>
<evidence type="ECO:0000256" key="2">
    <source>
        <dbReference type="ARBA" id="ARBA00012438"/>
    </source>
</evidence>
<dbReference type="Pfam" id="PF07536">
    <property type="entry name" value="HWE_HK"/>
    <property type="match status" value="1"/>
</dbReference>
<evidence type="ECO:0000256" key="4">
    <source>
        <dbReference type="ARBA" id="ARBA00022679"/>
    </source>
</evidence>
<keyword evidence="7" id="KW-0067">ATP-binding</keyword>
<feature type="domain" description="Signal transduction histidine kinase HWE region" evidence="9">
    <location>
        <begin position="382"/>
        <end position="464"/>
    </location>
</feature>
<evidence type="ECO:0000256" key="1">
    <source>
        <dbReference type="ARBA" id="ARBA00000085"/>
    </source>
</evidence>